<dbReference type="KEGG" id="vg:5220161"/>
<dbReference type="Gene3D" id="3.40.30.10">
    <property type="entry name" value="Glutaredoxin"/>
    <property type="match status" value="1"/>
</dbReference>
<keyword evidence="2" id="KW-1185">Reference proteome</keyword>
<dbReference type="Proteomes" id="UP000000241">
    <property type="component" value="Segment"/>
</dbReference>
<proteinExistence type="predicted"/>
<dbReference type="OrthoDB" id="21408at10239"/>
<protein>
    <submittedName>
        <fullName evidence="1">Gp25</fullName>
    </submittedName>
</protein>
<dbReference type="GeneID" id="5220161"/>
<gene>
    <name evidence="1" type="primary">25</name>
</gene>
<dbReference type="RefSeq" id="YP_001285434.1">
    <property type="nucleotide sequence ID" value="NC_009531.1"/>
</dbReference>
<dbReference type="InterPro" id="IPR036249">
    <property type="entry name" value="Thioredoxin-like_sf"/>
</dbReference>
<evidence type="ECO:0000313" key="1">
    <source>
        <dbReference type="EMBL" id="ABP87932.1"/>
    </source>
</evidence>
<reference evidence="1 2" key="1">
    <citation type="journal article" date="2007" name="J. Mol. Biol.">
        <title>Genome sequence, structural proteins, and capsid organization of the cyanophage Syn5: a "horned" bacteriophage of marine synechococcus.</title>
        <authorList>
            <person name="Pope W.H."/>
            <person name="Weigele P.R."/>
            <person name="Chang J."/>
            <person name="Pedulla M.L."/>
            <person name="Ford M.E."/>
            <person name="Houtz J.M."/>
            <person name="Jiang W."/>
            <person name="Chiu W."/>
            <person name="Hatfull G.F."/>
            <person name="Hendrix R.W."/>
            <person name="King J."/>
        </authorList>
    </citation>
    <scope>NUCLEOTIDE SEQUENCE</scope>
</reference>
<sequence length="98" mass="11309">MTTSDVAHRAVLFCKQNCGPCELTKEFVFAIRPQLTEYLTIMQKENHSALVEAYDLNLYPTLLVVDEYGHELQKIIGGKNVREHLVNILNTIRYNRNT</sequence>
<evidence type="ECO:0000313" key="2">
    <source>
        <dbReference type="Proteomes" id="UP000000241"/>
    </source>
</evidence>
<name>A4ZRA6_9CAUD</name>
<dbReference type="SUPFAM" id="SSF52833">
    <property type="entry name" value="Thioredoxin-like"/>
    <property type="match status" value="1"/>
</dbReference>
<organism evidence="1 2">
    <name type="scientific">Synechococcus phage Syn5</name>
    <dbReference type="NCBI Taxonomy" id="2914003"/>
    <lineage>
        <taxon>Viruses</taxon>
        <taxon>Duplodnaviria</taxon>
        <taxon>Heunggongvirae</taxon>
        <taxon>Uroviricota</taxon>
        <taxon>Caudoviricetes</taxon>
        <taxon>Autographivirales</taxon>
        <taxon>Voetvirus</taxon>
        <taxon>Voetvirus syn5</taxon>
    </lineage>
</organism>
<accession>A4ZRA6</accession>
<dbReference type="EMBL" id="EF372997">
    <property type="protein sequence ID" value="ABP87932.1"/>
    <property type="molecule type" value="Genomic_DNA"/>
</dbReference>